<dbReference type="GO" id="GO:0032446">
    <property type="term" value="P:protein modification by small protein conjugation"/>
    <property type="evidence" value="ECO:0007669"/>
    <property type="project" value="TreeGrafter"/>
</dbReference>
<evidence type="ECO:0000256" key="5">
    <source>
        <dbReference type="ARBA" id="ARBA00022927"/>
    </source>
</evidence>
<comment type="subcellular location">
    <subcellularLocation>
        <location evidence="8">Cytoplasm</location>
    </subcellularLocation>
    <subcellularLocation>
        <location evidence="8">Preautophagosomal structure</location>
    </subcellularLocation>
</comment>
<name>A0AAD9I2Z7_9PEZI</name>
<keyword evidence="13" id="KW-1185">Reference proteome</keyword>
<dbReference type="InterPro" id="IPR032197">
    <property type="entry name" value="Atg7_N"/>
</dbReference>
<dbReference type="GO" id="GO:0019778">
    <property type="term" value="F:Atg12 activating enzyme activity"/>
    <property type="evidence" value="ECO:0007669"/>
    <property type="project" value="TreeGrafter"/>
</dbReference>
<keyword evidence="6 8" id="KW-0072">Autophagy</keyword>
<dbReference type="Gene3D" id="3.40.140.100">
    <property type="entry name" value="Ubiquitin-like modifier-activating enzyme ATG7 C-terminal domain"/>
    <property type="match status" value="1"/>
</dbReference>
<dbReference type="InterPro" id="IPR000594">
    <property type="entry name" value="ThiF_NAD_FAD-bd"/>
</dbReference>
<dbReference type="InterPro" id="IPR042523">
    <property type="entry name" value="Atg7_N_2"/>
</dbReference>
<organism evidence="12 13">
    <name type="scientific">Phyllachora maydis</name>
    <dbReference type="NCBI Taxonomy" id="1825666"/>
    <lineage>
        <taxon>Eukaryota</taxon>
        <taxon>Fungi</taxon>
        <taxon>Dikarya</taxon>
        <taxon>Ascomycota</taxon>
        <taxon>Pezizomycotina</taxon>
        <taxon>Sordariomycetes</taxon>
        <taxon>Sordariomycetidae</taxon>
        <taxon>Phyllachorales</taxon>
        <taxon>Phyllachoraceae</taxon>
        <taxon>Phyllachora</taxon>
    </lineage>
</organism>
<evidence type="ECO:0000259" key="10">
    <source>
        <dbReference type="Pfam" id="PF00899"/>
    </source>
</evidence>
<dbReference type="GO" id="GO:0015031">
    <property type="term" value="P:protein transport"/>
    <property type="evidence" value="ECO:0007669"/>
    <property type="project" value="UniProtKB-UniRule"/>
</dbReference>
<dbReference type="InterPro" id="IPR006285">
    <property type="entry name" value="Atg7"/>
</dbReference>
<dbReference type="GO" id="GO:0000045">
    <property type="term" value="P:autophagosome assembly"/>
    <property type="evidence" value="ECO:0007669"/>
    <property type="project" value="TreeGrafter"/>
</dbReference>
<dbReference type="InterPro" id="IPR042522">
    <property type="entry name" value="Atg7_N_1"/>
</dbReference>
<evidence type="ECO:0000256" key="8">
    <source>
        <dbReference type="RuleBase" id="RU366022"/>
    </source>
</evidence>
<evidence type="ECO:0000313" key="12">
    <source>
        <dbReference type="EMBL" id="KAK2069507.1"/>
    </source>
</evidence>
<sequence length="864" mass="95373">MDWARHYSLSSPEEQCQSKQLAPGSRALAMDLKFVPFSSEIELPFYAALFASKLDTDKLDDSSRPVIGLYEPRATVEPASGTRLQIHGNALTSHHVPLGMSRAEGFIKNVNTVEDFKNTDKPAMLNKAAQQIWDAIQDGTIYSVPSLLSSFTVLSYADLKKYRFTYWFAFPALHSDPQWKRIGPVSRLSPQESTTLVEKVGTWRYTIDNREHGFFLVKKVRIDPEDIATASSITDDNVVELGFKWAVGSLRDFEKGFFKEILEKDRYIAFVDPSNYEGNPSWPLRNLLVLIRQRYRLDTVQILCYRDMHAKRHEARSIILQLAMDKVENMSILKMPKVTGWERNTNGDLKARIANLAEYMDPSSLADQAVDLNLKLMKWRISPSLNLDMIKGTKCLLLGAGTLGSYVSRNLMGWGVRKITFVDYGSVSFSNPVRQPLFEFGDCLNGGKPKALQAAEALKKIYPGVDAEGHVLSVPMLGHPMIDEVKTRAEFAKLQKLVEAHDVIFLLMDSRESRWLPTVMGKATGKILINAALGFDTYVVMRHGQAPTDEAPETVGCYFCNDVVIAGNSMKDQTLDQQCTVTRPGVAAIASALAVELLVSILQHPQKGHAPAPVPVAGNSGSGLHYNRDPLDHPLGIVPHQIRGFLETFQNMLINGKAYPQCSGCSEPVVAAYAHDPWGFLKEALENRNYVAELSGLAEVQRKAEAAAEEVDWSDDGADGEANEVEGERSLLHRSRLAPTLSADAYLPPYRAVPHPTKDLGAVKKTAGGTSGKSSKVAAQKKKGVGISKPKPAKKTSAARLQKKLSSGLIAKTEKLLGERAGHLELIGKGRKGVDKSSSRKMARLAGYLFYVDVLLLSPPLERT</sequence>
<comment type="similarity">
    <text evidence="1 8">Belongs to the ATG7 family.</text>
</comment>
<dbReference type="SUPFAM" id="SSF69572">
    <property type="entry name" value="Activating enzymes of the ubiquitin-like proteins"/>
    <property type="match status" value="1"/>
</dbReference>
<evidence type="ECO:0000313" key="13">
    <source>
        <dbReference type="Proteomes" id="UP001217918"/>
    </source>
</evidence>
<dbReference type="Gene3D" id="3.40.50.720">
    <property type="entry name" value="NAD(P)-binding Rossmann-like Domain"/>
    <property type="match status" value="1"/>
</dbReference>
<dbReference type="GO" id="GO:0034727">
    <property type="term" value="P:piecemeal microautophagy of the nucleus"/>
    <property type="evidence" value="ECO:0007669"/>
    <property type="project" value="TreeGrafter"/>
</dbReference>
<feature type="domain" description="THIF-type NAD/FAD binding fold" evidence="10">
    <location>
        <begin position="379"/>
        <end position="608"/>
    </location>
</feature>
<dbReference type="GO" id="GO:0019779">
    <property type="term" value="F:Atg8 activating enzyme activity"/>
    <property type="evidence" value="ECO:0007669"/>
    <property type="project" value="TreeGrafter"/>
</dbReference>
<dbReference type="Proteomes" id="UP001217918">
    <property type="component" value="Unassembled WGS sequence"/>
</dbReference>
<dbReference type="FunFam" id="3.40.50.720:FF:000243">
    <property type="entry name" value="Ubiquitin-like modifier-activating enzyme ATG7"/>
    <property type="match status" value="1"/>
</dbReference>
<dbReference type="FunFam" id="3.40.140.100:FF:000003">
    <property type="entry name" value="Autophagy ubiquitin-activating enzyme ApgG"/>
    <property type="match status" value="1"/>
</dbReference>
<evidence type="ECO:0000256" key="4">
    <source>
        <dbReference type="ARBA" id="ARBA00022490"/>
    </source>
</evidence>
<comment type="caution">
    <text evidence="12">The sequence shown here is derived from an EMBL/GenBank/DDBJ whole genome shotgun (WGS) entry which is preliminary data.</text>
</comment>
<dbReference type="FunFam" id="3.40.140.70:FF:000001">
    <property type="entry name" value="Ubiquitin-like modifier-activating enzyme atg7"/>
    <property type="match status" value="1"/>
</dbReference>
<dbReference type="GO" id="GO:0000422">
    <property type="term" value="P:autophagy of mitochondrion"/>
    <property type="evidence" value="ECO:0007669"/>
    <property type="project" value="TreeGrafter"/>
</dbReference>
<dbReference type="CDD" id="cd01486">
    <property type="entry name" value="Apg7"/>
    <property type="match status" value="1"/>
</dbReference>
<dbReference type="Pfam" id="PF00899">
    <property type="entry name" value="ThiF"/>
    <property type="match status" value="1"/>
</dbReference>
<dbReference type="NCBIfam" id="TIGR01381">
    <property type="entry name" value="E1_like_apg7"/>
    <property type="match status" value="1"/>
</dbReference>
<keyword evidence="3 8" id="KW-0813">Transport</keyword>
<protein>
    <recommendedName>
        <fullName evidence="2 8">Ubiquitin-like modifier-activating enzyme ATG7</fullName>
    </recommendedName>
    <alternativeName>
        <fullName evidence="8">Autophagy-related protein 7</fullName>
    </alternativeName>
</protein>
<dbReference type="InterPro" id="IPR035985">
    <property type="entry name" value="Ubiquitin-activating_enz"/>
</dbReference>
<evidence type="ECO:0000256" key="2">
    <source>
        <dbReference type="ARBA" id="ARBA00017647"/>
    </source>
</evidence>
<evidence type="ECO:0000256" key="1">
    <source>
        <dbReference type="ARBA" id="ARBA00010931"/>
    </source>
</evidence>
<dbReference type="Gene3D" id="3.40.140.70">
    <property type="entry name" value="Ubiquitin-like modifier-activating enzyme ATG7 N-terminal domain"/>
    <property type="match status" value="1"/>
</dbReference>
<gene>
    <name evidence="12" type="ORF">P8C59_004085</name>
</gene>
<feature type="region of interest" description="Disordered" evidence="9">
    <location>
        <begin position="757"/>
        <end position="798"/>
    </location>
</feature>
<accession>A0AAD9I2Z7</accession>
<dbReference type="EMBL" id="JAQQPM010000003">
    <property type="protein sequence ID" value="KAK2069507.1"/>
    <property type="molecule type" value="Genomic_DNA"/>
</dbReference>
<proteinExistence type="inferred from homology"/>
<dbReference type="AlphaFoldDB" id="A0AAD9I2Z7"/>
<keyword evidence="4 8" id="KW-0963">Cytoplasm</keyword>
<evidence type="ECO:0000256" key="7">
    <source>
        <dbReference type="PIRSR" id="PIRSR606285-1"/>
    </source>
</evidence>
<evidence type="ECO:0000256" key="3">
    <source>
        <dbReference type="ARBA" id="ARBA00022448"/>
    </source>
</evidence>
<keyword evidence="5 8" id="KW-0653">Protein transport</keyword>
<dbReference type="Pfam" id="PF09495">
    <property type="entry name" value="DUF2462"/>
    <property type="match status" value="1"/>
</dbReference>
<dbReference type="PANTHER" id="PTHR10953:SF3">
    <property type="entry name" value="UBIQUITIN-LIKE MODIFIER-ACTIVATING ENZYME ATG7"/>
    <property type="match status" value="1"/>
</dbReference>
<evidence type="ECO:0000256" key="9">
    <source>
        <dbReference type="SAM" id="MobiDB-lite"/>
    </source>
</evidence>
<dbReference type="GO" id="GO:0006995">
    <property type="term" value="P:cellular response to nitrogen starvation"/>
    <property type="evidence" value="ECO:0007669"/>
    <property type="project" value="TreeGrafter"/>
</dbReference>
<comment type="subunit">
    <text evidence="8">Homodimer.</text>
</comment>
<dbReference type="GO" id="GO:0000407">
    <property type="term" value="C:phagophore assembly site"/>
    <property type="evidence" value="ECO:0007669"/>
    <property type="project" value="UniProtKB-SubCell"/>
</dbReference>
<feature type="domain" description="Ubiquitin-like modifier-activating enzyme Atg7 N-terminal" evidence="11">
    <location>
        <begin position="32"/>
        <end position="360"/>
    </location>
</feature>
<keyword evidence="8" id="KW-0833">Ubl conjugation pathway</keyword>
<reference evidence="12" key="1">
    <citation type="journal article" date="2023" name="Mol. Plant Microbe Interact.">
        <title>Elucidating the Obligate Nature and Biological Capacity of an Invasive Fungal Corn Pathogen.</title>
        <authorList>
            <person name="MacCready J.S."/>
            <person name="Roggenkamp E.M."/>
            <person name="Gdanetz K."/>
            <person name="Chilvers M.I."/>
        </authorList>
    </citation>
    <scope>NUCLEOTIDE SEQUENCE</scope>
    <source>
        <strain evidence="12">PM02</strain>
    </source>
</reference>
<comment type="function">
    <text evidence="8">E1-like activating enzyme involved in the 2 ubiquitin-like systems required for cytoplasm to vacuole transport (Cvt) and autophagy. Activates ATG12 for its conjugation with ATG5 and ATG8 for its conjugation with phosphatidylethanolamine. Both systems are needed for the ATG8 association to Cvt vesicles and autophagosomes membranes. Autophagy is essential for maintenance of amino acid levels and protein synthesis under nitrogen starvation. Required for selective autophagic degradation of the nucleus (nucleophagy) as well as for mitophagy which contributes to regulate mitochondrial quantity and quality by eliminating the mitochondria to a basal level to fulfill cellular energy requirements and preventing excess ROS production.</text>
</comment>
<dbReference type="PANTHER" id="PTHR10953">
    <property type="entry name" value="UBIQUITIN-ACTIVATING ENZYME E1"/>
    <property type="match status" value="1"/>
</dbReference>
<dbReference type="InterPro" id="IPR045886">
    <property type="entry name" value="ThiF/MoeB/HesA"/>
</dbReference>
<dbReference type="InterPro" id="IPR019034">
    <property type="entry name" value="UPF0390"/>
</dbReference>
<evidence type="ECO:0000256" key="6">
    <source>
        <dbReference type="ARBA" id="ARBA00023006"/>
    </source>
</evidence>
<dbReference type="Pfam" id="PF16420">
    <property type="entry name" value="ATG7_N"/>
    <property type="match status" value="1"/>
</dbReference>
<evidence type="ECO:0000259" key="11">
    <source>
        <dbReference type="Pfam" id="PF16420"/>
    </source>
</evidence>
<feature type="active site" description="Glycyl thioester intermediate" evidence="7">
    <location>
        <position position="579"/>
    </location>
</feature>